<evidence type="ECO:0000313" key="4">
    <source>
        <dbReference type="Proteomes" id="UP000612899"/>
    </source>
</evidence>
<dbReference type="Gene3D" id="1.10.260.40">
    <property type="entry name" value="lambda repressor-like DNA-binding domains"/>
    <property type="match status" value="1"/>
</dbReference>
<organism evidence="3 4">
    <name type="scientific">Rhizocola hellebori</name>
    <dbReference type="NCBI Taxonomy" id="1392758"/>
    <lineage>
        <taxon>Bacteria</taxon>
        <taxon>Bacillati</taxon>
        <taxon>Actinomycetota</taxon>
        <taxon>Actinomycetes</taxon>
        <taxon>Micromonosporales</taxon>
        <taxon>Micromonosporaceae</taxon>
        <taxon>Rhizocola</taxon>
    </lineage>
</organism>
<dbReference type="InterPro" id="IPR013096">
    <property type="entry name" value="Cupin_2"/>
</dbReference>
<dbReference type="GO" id="GO:0003677">
    <property type="term" value="F:DNA binding"/>
    <property type="evidence" value="ECO:0007669"/>
    <property type="project" value="UniProtKB-KW"/>
</dbReference>
<dbReference type="SMART" id="SM00530">
    <property type="entry name" value="HTH_XRE"/>
    <property type="match status" value="1"/>
</dbReference>
<dbReference type="Proteomes" id="UP000612899">
    <property type="component" value="Unassembled WGS sequence"/>
</dbReference>
<dbReference type="CDD" id="cd00093">
    <property type="entry name" value="HTH_XRE"/>
    <property type="match status" value="1"/>
</dbReference>
<accession>A0A8J3VDK6</accession>
<dbReference type="AlphaFoldDB" id="A0A8J3VDK6"/>
<dbReference type="Pfam" id="PF13560">
    <property type="entry name" value="HTH_31"/>
    <property type="match status" value="1"/>
</dbReference>
<dbReference type="SUPFAM" id="SSF47413">
    <property type="entry name" value="lambda repressor-like DNA-binding domains"/>
    <property type="match status" value="1"/>
</dbReference>
<evidence type="ECO:0000313" key="3">
    <source>
        <dbReference type="EMBL" id="GIH02547.1"/>
    </source>
</evidence>
<dbReference type="InterPro" id="IPR011051">
    <property type="entry name" value="RmlC_Cupin_sf"/>
</dbReference>
<comment type="caution">
    <text evidence="3">The sequence shown here is derived from an EMBL/GenBank/DDBJ whole genome shotgun (WGS) entry which is preliminary data.</text>
</comment>
<dbReference type="Pfam" id="PF07883">
    <property type="entry name" value="Cupin_2"/>
    <property type="match status" value="1"/>
</dbReference>
<dbReference type="CDD" id="cd02209">
    <property type="entry name" value="cupin_XRE_C"/>
    <property type="match status" value="1"/>
</dbReference>
<evidence type="ECO:0000256" key="1">
    <source>
        <dbReference type="ARBA" id="ARBA00023125"/>
    </source>
</evidence>
<evidence type="ECO:0000259" key="2">
    <source>
        <dbReference type="PROSITE" id="PS50943"/>
    </source>
</evidence>
<dbReference type="InterPro" id="IPR050807">
    <property type="entry name" value="TransReg_Diox_bact_type"/>
</dbReference>
<proteinExistence type="predicted"/>
<keyword evidence="1" id="KW-0238">DNA-binding</keyword>
<dbReference type="InterPro" id="IPR014710">
    <property type="entry name" value="RmlC-like_jellyroll"/>
</dbReference>
<sequence length="241" mass="25543">MVPLATEGAATGAEKSIRPGISFIAEHVRYSGTVAEGEGLLSGGLSMAELGLRVRARRHAQGLGLEQVAKLSGVSRSMVSDVERGAKTPTVLVLDRLATALGTSIARLLDEPAGDALVLLRNNQQRVVSDPAGWERRILSPVLPGVEFEFMRTVLGPRVDAGEFSPHQSGSREYVAVESGRLTLTVDGQVCVLEAGDSVYFPGDCRHSFANGQAAECVYYLVMDLGTVGPHRDRVTGSVDG</sequence>
<dbReference type="PROSITE" id="PS50943">
    <property type="entry name" value="HTH_CROC1"/>
    <property type="match status" value="1"/>
</dbReference>
<name>A0A8J3VDK6_9ACTN</name>
<dbReference type="InterPro" id="IPR001387">
    <property type="entry name" value="Cro/C1-type_HTH"/>
</dbReference>
<dbReference type="SUPFAM" id="SSF51182">
    <property type="entry name" value="RmlC-like cupins"/>
    <property type="match status" value="1"/>
</dbReference>
<dbReference type="GO" id="GO:0005829">
    <property type="term" value="C:cytosol"/>
    <property type="evidence" value="ECO:0007669"/>
    <property type="project" value="TreeGrafter"/>
</dbReference>
<keyword evidence="4" id="KW-1185">Reference proteome</keyword>
<dbReference type="EMBL" id="BONY01000002">
    <property type="protein sequence ID" value="GIH02547.1"/>
    <property type="molecule type" value="Genomic_DNA"/>
</dbReference>
<gene>
    <name evidence="3" type="ORF">Rhe02_06140</name>
</gene>
<dbReference type="InterPro" id="IPR010982">
    <property type="entry name" value="Lambda_DNA-bd_dom_sf"/>
</dbReference>
<dbReference type="PANTHER" id="PTHR46797:SF1">
    <property type="entry name" value="METHYLPHOSPHONATE SYNTHASE"/>
    <property type="match status" value="1"/>
</dbReference>
<dbReference type="GO" id="GO:0003700">
    <property type="term" value="F:DNA-binding transcription factor activity"/>
    <property type="evidence" value="ECO:0007669"/>
    <property type="project" value="TreeGrafter"/>
</dbReference>
<reference evidence="3" key="1">
    <citation type="submission" date="2021-01" db="EMBL/GenBank/DDBJ databases">
        <title>Whole genome shotgun sequence of Rhizocola hellebori NBRC 109834.</title>
        <authorList>
            <person name="Komaki H."/>
            <person name="Tamura T."/>
        </authorList>
    </citation>
    <scope>NUCLEOTIDE SEQUENCE</scope>
    <source>
        <strain evidence="3">NBRC 109834</strain>
    </source>
</reference>
<dbReference type="PANTHER" id="PTHR46797">
    <property type="entry name" value="HTH-TYPE TRANSCRIPTIONAL REGULATOR"/>
    <property type="match status" value="1"/>
</dbReference>
<dbReference type="Gene3D" id="2.60.120.10">
    <property type="entry name" value="Jelly Rolls"/>
    <property type="match status" value="1"/>
</dbReference>
<feature type="domain" description="HTH cro/C1-type" evidence="2">
    <location>
        <begin position="54"/>
        <end position="108"/>
    </location>
</feature>
<protein>
    <submittedName>
        <fullName evidence="3">XRE family transcriptional regulator</fullName>
    </submittedName>
</protein>